<keyword evidence="2" id="KW-1003">Cell membrane</keyword>
<name>A0A8J6NVE3_9BACT</name>
<evidence type="ECO:0000313" key="8">
    <source>
        <dbReference type="Proteomes" id="UP000605201"/>
    </source>
</evidence>
<accession>A0A8J6NVE3</accession>
<evidence type="ECO:0000256" key="4">
    <source>
        <dbReference type="ARBA" id="ARBA00022989"/>
    </source>
</evidence>
<evidence type="ECO:0000256" key="6">
    <source>
        <dbReference type="SAM" id="Phobius"/>
    </source>
</evidence>
<dbReference type="InterPro" id="IPR005495">
    <property type="entry name" value="LptG/LptF_permease"/>
</dbReference>
<feature type="transmembrane region" description="Helical" evidence="6">
    <location>
        <begin position="50"/>
        <end position="77"/>
    </location>
</feature>
<dbReference type="PANTHER" id="PTHR33529">
    <property type="entry name" value="SLR0882 PROTEIN-RELATED"/>
    <property type="match status" value="1"/>
</dbReference>
<gene>
    <name evidence="7" type="primary">lptG</name>
    <name evidence="7" type="ORF">H8D96_15065</name>
</gene>
<dbReference type="InterPro" id="IPR030923">
    <property type="entry name" value="LptG"/>
</dbReference>
<feature type="transmembrane region" description="Helical" evidence="6">
    <location>
        <begin position="307"/>
        <end position="330"/>
    </location>
</feature>
<proteinExistence type="predicted"/>
<keyword evidence="5 6" id="KW-0472">Membrane</keyword>
<feature type="transmembrane region" description="Helical" evidence="6">
    <location>
        <begin position="336"/>
        <end position="355"/>
    </location>
</feature>
<keyword evidence="4 6" id="KW-1133">Transmembrane helix</keyword>
<comment type="subcellular location">
    <subcellularLocation>
        <location evidence="1">Cell membrane</location>
        <topology evidence="1">Multi-pass membrane protein</topology>
    </subcellularLocation>
</comment>
<dbReference type="GO" id="GO:0055085">
    <property type="term" value="P:transmembrane transport"/>
    <property type="evidence" value="ECO:0007669"/>
    <property type="project" value="InterPro"/>
</dbReference>
<dbReference type="GO" id="GO:0043190">
    <property type="term" value="C:ATP-binding cassette (ABC) transporter complex"/>
    <property type="evidence" value="ECO:0007669"/>
    <property type="project" value="InterPro"/>
</dbReference>
<sequence length="358" mass="40746">MSIIYKYLTIQIFKYFGMMLAMVVGIYVAVDFFERIDDFMEAKLPLSKALTFFFLKTPFIITQILPVCILLAVLVAFGLMARNNEIVALKSSGVSIFYLLKPVIAIGFILSILLFFFSEVIVPITMGKANQIWLRDVRKELAVISKEKNIWIKGNRSITHIAYFNPKIITVYGITLYQFDEKFRLIRRVDAEKGIFKQGPWLLDHVMEQNLNKEDGSYKISFHERLSETFDFAPDNLSQVIIKSEEMSFKGLLEYIKKVELEGYNAAVYRVDLYAKVAFPMVCIIMCMLGAGIAVRGSVTKGLPVSIAYGVGITFLYWIFYSLCISLGYGEMLPPFFAAWTANFIFLCVGTLTLLNAD</sequence>
<evidence type="ECO:0000256" key="5">
    <source>
        <dbReference type="ARBA" id="ARBA00023136"/>
    </source>
</evidence>
<dbReference type="AlphaFoldDB" id="A0A8J6NVE3"/>
<feature type="transmembrane region" description="Helical" evidence="6">
    <location>
        <begin position="12"/>
        <end position="30"/>
    </location>
</feature>
<dbReference type="Pfam" id="PF03739">
    <property type="entry name" value="LptF_LptG"/>
    <property type="match status" value="1"/>
</dbReference>
<evidence type="ECO:0000256" key="3">
    <source>
        <dbReference type="ARBA" id="ARBA00022692"/>
    </source>
</evidence>
<dbReference type="PANTHER" id="PTHR33529:SF6">
    <property type="entry name" value="YJGP_YJGQ FAMILY PERMEASE"/>
    <property type="match status" value="1"/>
</dbReference>
<feature type="transmembrane region" description="Helical" evidence="6">
    <location>
        <begin position="98"/>
        <end position="117"/>
    </location>
</feature>
<evidence type="ECO:0000256" key="2">
    <source>
        <dbReference type="ARBA" id="ARBA00022475"/>
    </source>
</evidence>
<keyword evidence="3 6" id="KW-0812">Transmembrane</keyword>
<dbReference type="NCBIfam" id="TIGR04408">
    <property type="entry name" value="LptG_lptG"/>
    <property type="match status" value="1"/>
</dbReference>
<feature type="transmembrane region" description="Helical" evidence="6">
    <location>
        <begin position="273"/>
        <end position="295"/>
    </location>
</feature>
<dbReference type="Proteomes" id="UP000605201">
    <property type="component" value="Unassembled WGS sequence"/>
</dbReference>
<protein>
    <submittedName>
        <fullName evidence="7">LPS export ABC transporter permease LptG</fullName>
    </submittedName>
</protein>
<evidence type="ECO:0000256" key="1">
    <source>
        <dbReference type="ARBA" id="ARBA00004651"/>
    </source>
</evidence>
<comment type="caution">
    <text evidence="7">The sequence shown here is derived from an EMBL/GenBank/DDBJ whole genome shotgun (WGS) entry which is preliminary data.</text>
</comment>
<dbReference type="EMBL" id="JACNIG010000283">
    <property type="protein sequence ID" value="MBC8433228.1"/>
    <property type="molecule type" value="Genomic_DNA"/>
</dbReference>
<evidence type="ECO:0000313" key="7">
    <source>
        <dbReference type="EMBL" id="MBC8433228.1"/>
    </source>
</evidence>
<organism evidence="7 8">
    <name type="scientific">Candidatus Desulfatibia vada</name>
    <dbReference type="NCBI Taxonomy" id="2841696"/>
    <lineage>
        <taxon>Bacteria</taxon>
        <taxon>Pseudomonadati</taxon>
        <taxon>Thermodesulfobacteriota</taxon>
        <taxon>Desulfobacteria</taxon>
        <taxon>Desulfobacterales</taxon>
        <taxon>Desulfobacterales incertae sedis</taxon>
        <taxon>Candidatus Desulfatibia</taxon>
    </lineage>
</organism>
<reference evidence="7 8" key="1">
    <citation type="submission" date="2020-08" db="EMBL/GenBank/DDBJ databases">
        <title>Bridging the membrane lipid divide: bacteria of the FCB group superphylum have the potential to synthesize archaeal ether lipids.</title>
        <authorList>
            <person name="Villanueva L."/>
            <person name="Von Meijenfeldt F.A.B."/>
            <person name="Westbye A.B."/>
            <person name="Yadav S."/>
            <person name="Hopmans E.C."/>
            <person name="Dutilh B.E."/>
            <person name="Sinninghe Damste J.S."/>
        </authorList>
    </citation>
    <scope>NUCLEOTIDE SEQUENCE [LARGE SCALE GENOMIC DNA]</scope>
    <source>
        <strain evidence="7">NIOZ-UU17</strain>
    </source>
</reference>
<dbReference type="GO" id="GO:0015920">
    <property type="term" value="P:lipopolysaccharide transport"/>
    <property type="evidence" value="ECO:0007669"/>
    <property type="project" value="TreeGrafter"/>
</dbReference>